<dbReference type="Proteomes" id="UP000594454">
    <property type="component" value="Chromosome 3"/>
</dbReference>
<evidence type="ECO:0000256" key="4">
    <source>
        <dbReference type="ARBA" id="ARBA00022989"/>
    </source>
</evidence>
<dbReference type="PANTHER" id="PTHR10166:SF37">
    <property type="entry name" value="STOLID, ISOFORM H"/>
    <property type="match status" value="1"/>
</dbReference>
<accession>A0A7R8UST1</accession>
<dbReference type="PANTHER" id="PTHR10166">
    <property type="entry name" value="VOLTAGE-DEPENDENT CALCIUM CHANNEL SUBUNIT ALPHA-2/DELTA-RELATED"/>
    <property type="match status" value="1"/>
</dbReference>
<sequence>MACTNKGYFVQINSLEDAREKVIEYALVMARPMVMYQQDHPIHWSPVFMAGMSSGLGQENNNKRRLVTTVSTPVFDRRNYSIRVANILGVVGTDVPIEEIQKMIPQYKLGVNGYSFIIDNNGRVLYHPDLRPLSDNGQYIDQLKPKYSSGDITEIELPDTEFQDDPDLLEENKNLLHDMRYEMIQQHRGETELRVLTHFDSMKRVASRTLKYFYGPIEGTPFALALALPDKYGSHELVSHQEIRHSRSNVLLFVNVHDRRIVAVMLIYVSTYMQSTKESRATRLDIT</sequence>
<evidence type="ECO:0000256" key="1">
    <source>
        <dbReference type="ARBA" id="ARBA00004651"/>
    </source>
</evidence>
<keyword evidence="4" id="KW-1133">Transmembrane helix</keyword>
<keyword evidence="2" id="KW-1003">Cell membrane</keyword>
<comment type="subcellular location">
    <subcellularLocation>
        <location evidence="1">Cell membrane</location>
        <topology evidence="1">Multi-pass membrane protein</topology>
    </subcellularLocation>
</comment>
<keyword evidence="8" id="KW-1185">Reference proteome</keyword>
<keyword evidence="5" id="KW-0472">Membrane</keyword>
<keyword evidence="3" id="KW-0812">Transmembrane</keyword>
<gene>
    <name evidence="7" type="ORF">HERILL_LOCUS8249</name>
</gene>
<evidence type="ECO:0000313" key="8">
    <source>
        <dbReference type="Proteomes" id="UP000594454"/>
    </source>
</evidence>
<proteinExistence type="predicted"/>
<dbReference type="CDD" id="cd12912">
    <property type="entry name" value="PDC2_MCP_like"/>
    <property type="match status" value="1"/>
</dbReference>
<feature type="domain" description="Cache" evidence="6">
    <location>
        <begin position="57"/>
        <end position="141"/>
    </location>
</feature>
<organism evidence="7 8">
    <name type="scientific">Hermetia illucens</name>
    <name type="common">Black soldier fly</name>
    <dbReference type="NCBI Taxonomy" id="343691"/>
    <lineage>
        <taxon>Eukaryota</taxon>
        <taxon>Metazoa</taxon>
        <taxon>Ecdysozoa</taxon>
        <taxon>Arthropoda</taxon>
        <taxon>Hexapoda</taxon>
        <taxon>Insecta</taxon>
        <taxon>Pterygota</taxon>
        <taxon>Neoptera</taxon>
        <taxon>Endopterygota</taxon>
        <taxon>Diptera</taxon>
        <taxon>Brachycera</taxon>
        <taxon>Stratiomyomorpha</taxon>
        <taxon>Stratiomyidae</taxon>
        <taxon>Hermetiinae</taxon>
        <taxon>Hermetia</taxon>
    </lineage>
</organism>
<evidence type="ECO:0000313" key="7">
    <source>
        <dbReference type="EMBL" id="CAD7085403.1"/>
    </source>
</evidence>
<protein>
    <recommendedName>
        <fullName evidence="6">Cache domain-containing protein</fullName>
    </recommendedName>
</protein>
<dbReference type="EMBL" id="LR899011">
    <property type="protein sequence ID" value="CAD7085403.1"/>
    <property type="molecule type" value="Genomic_DNA"/>
</dbReference>
<name>A0A7R8UST1_HERIL</name>
<dbReference type="OrthoDB" id="10054666at2759"/>
<reference evidence="7 8" key="1">
    <citation type="submission" date="2020-11" db="EMBL/GenBank/DDBJ databases">
        <authorList>
            <person name="Wallbank WR R."/>
            <person name="Pardo Diaz C."/>
            <person name="Kozak K."/>
            <person name="Martin S."/>
            <person name="Jiggins C."/>
            <person name="Moest M."/>
            <person name="Warren A I."/>
            <person name="Generalovic N T."/>
            <person name="Byers J.R.P. K."/>
            <person name="Montejo-Kovacevich G."/>
            <person name="Yen C E."/>
        </authorList>
    </citation>
    <scope>NUCLEOTIDE SEQUENCE [LARGE SCALE GENOMIC DNA]</scope>
</reference>
<dbReference type="Gene3D" id="3.30.450.20">
    <property type="entry name" value="PAS domain"/>
    <property type="match status" value="1"/>
</dbReference>
<evidence type="ECO:0000259" key="6">
    <source>
        <dbReference type="Pfam" id="PF02743"/>
    </source>
</evidence>
<dbReference type="InterPro" id="IPR033479">
    <property type="entry name" value="dCache_1"/>
</dbReference>
<dbReference type="GO" id="GO:0005245">
    <property type="term" value="F:voltage-gated calcium channel activity"/>
    <property type="evidence" value="ECO:0007669"/>
    <property type="project" value="TreeGrafter"/>
</dbReference>
<evidence type="ECO:0000256" key="2">
    <source>
        <dbReference type="ARBA" id="ARBA00022475"/>
    </source>
</evidence>
<dbReference type="FunFam" id="3.30.450.20:FF:000057">
    <property type="entry name" value="Voltage-dependent calcium channel subunit alpha-2/delta-4"/>
    <property type="match status" value="1"/>
</dbReference>
<dbReference type="InParanoid" id="A0A7R8UST1"/>
<dbReference type="Pfam" id="PF02743">
    <property type="entry name" value="dCache_1"/>
    <property type="match status" value="1"/>
</dbReference>
<evidence type="ECO:0000256" key="3">
    <source>
        <dbReference type="ARBA" id="ARBA00022692"/>
    </source>
</evidence>
<dbReference type="AlphaFoldDB" id="A0A7R8UST1"/>
<evidence type="ECO:0000256" key="5">
    <source>
        <dbReference type="ARBA" id="ARBA00023136"/>
    </source>
</evidence>
<dbReference type="GO" id="GO:0005891">
    <property type="term" value="C:voltage-gated calcium channel complex"/>
    <property type="evidence" value="ECO:0007669"/>
    <property type="project" value="TreeGrafter"/>
</dbReference>
<dbReference type="InterPro" id="IPR051173">
    <property type="entry name" value="Ca_channel_alpha-2/delta"/>
</dbReference>